<proteinExistence type="predicted"/>
<accession>A0A160FHD9</accession>
<keyword evidence="1" id="KW-0812">Transmembrane</keyword>
<gene>
    <name evidence="3" type="ORF">AYM40_03140</name>
</gene>
<dbReference type="InterPro" id="IPR013216">
    <property type="entry name" value="Methyltransf_11"/>
</dbReference>
<dbReference type="EMBL" id="CP014578">
    <property type="protein sequence ID" value="ANB71475.1"/>
    <property type="molecule type" value="Genomic_DNA"/>
</dbReference>
<dbReference type="InterPro" id="IPR029063">
    <property type="entry name" value="SAM-dependent_MTases_sf"/>
</dbReference>
<evidence type="ECO:0000313" key="3">
    <source>
        <dbReference type="EMBL" id="ANB71475.1"/>
    </source>
</evidence>
<name>A0A160FHD9_9BURK</name>
<evidence type="ECO:0000313" key="4">
    <source>
        <dbReference type="Proteomes" id="UP000076852"/>
    </source>
</evidence>
<keyword evidence="4" id="KW-1185">Reference proteome</keyword>
<feature type="transmembrane region" description="Helical" evidence="1">
    <location>
        <begin position="204"/>
        <end position="224"/>
    </location>
</feature>
<keyword evidence="1" id="KW-1133">Transmembrane helix</keyword>
<organism evidence="3 4">
    <name type="scientific">Paraburkholderia phytofirmans OLGA172</name>
    <dbReference type="NCBI Taxonomy" id="1417228"/>
    <lineage>
        <taxon>Bacteria</taxon>
        <taxon>Pseudomonadati</taxon>
        <taxon>Pseudomonadota</taxon>
        <taxon>Betaproteobacteria</taxon>
        <taxon>Burkholderiales</taxon>
        <taxon>Burkholderiaceae</taxon>
        <taxon>Paraburkholderia</taxon>
    </lineage>
</organism>
<reference evidence="3 4" key="1">
    <citation type="journal article" date="2016" name="Gene">
        <title>PacBio SMRT assembly of a complex multi-replicon genome reveals chlorocatechol degradative operon in a region of genome plasticity.</title>
        <authorList>
            <person name="Ricker N."/>
            <person name="Shen S.Y."/>
            <person name="Goordial J."/>
            <person name="Jin S."/>
            <person name="Fulthorpe R.R."/>
        </authorList>
    </citation>
    <scope>NUCLEOTIDE SEQUENCE [LARGE SCALE GENOMIC DNA]</scope>
    <source>
        <strain evidence="3 4">OLGA172</strain>
    </source>
</reference>
<keyword evidence="1" id="KW-0472">Membrane</keyword>
<dbReference type="STRING" id="1804984.AYM40_03140"/>
<dbReference type="KEGG" id="buz:AYM40_03140"/>
<dbReference type="RefSeq" id="WP_063494943.1">
    <property type="nucleotide sequence ID" value="NZ_CP014578.1"/>
</dbReference>
<feature type="domain" description="Methyltransferase type 11" evidence="2">
    <location>
        <begin position="49"/>
        <end position="136"/>
    </location>
</feature>
<sequence length="250" mass="27665">MQEQFQPIAVTSPTQHPLLFKLRCLVDVQLGSIAKFLRPHLAGLHGSVLDVGAGESPWRDWLPADATYHGIDIGNSDDFGMSRGRADITYYDGRKIPFPDAAFDNAICIEVLEHAADPELLLEEIARVLKNQGTLLLTVPWSARRHHIPHDYHRFTRERLGVLLEQHGFSDVQIVERGSDIGVIANKLTVLTLRLLRPAKTVEMVWTLPLAVLCGPIALGFLIATHWADAAGRGAAEDPLGYFVSAVRRS</sequence>
<protein>
    <recommendedName>
        <fullName evidence="2">Methyltransferase type 11 domain-containing protein</fullName>
    </recommendedName>
</protein>
<evidence type="ECO:0000256" key="1">
    <source>
        <dbReference type="SAM" id="Phobius"/>
    </source>
</evidence>
<evidence type="ECO:0000259" key="2">
    <source>
        <dbReference type="Pfam" id="PF08241"/>
    </source>
</evidence>
<dbReference type="AlphaFoldDB" id="A0A160FHD9"/>
<dbReference type="SUPFAM" id="SSF53335">
    <property type="entry name" value="S-adenosyl-L-methionine-dependent methyltransferases"/>
    <property type="match status" value="1"/>
</dbReference>
<dbReference type="Proteomes" id="UP000076852">
    <property type="component" value="Chromosome 1"/>
</dbReference>
<dbReference type="Gene3D" id="3.40.50.150">
    <property type="entry name" value="Vaccinia Virus protein VP39"/>
    <property type="match status" value="1"/>
</dbReference>
<dbReference type="OrthoDB" id="529208at2"/>
<dbReference type="Pfam" id="PF08241">
    <property type="entry name" value="Methyltransf_11"/>
    <property type="match status" value="1"/>
</dbReference>